<dbReference type="KEGG" id="tpla:ElP_05660"/>
<evidence type="ECO:0000313" key="4">
    <source>
        <dbReference type="EMBL" id="QDV32726.1"/>
    </source>
</evidence>
<feature type="signal peptide" evidence="2">
    <location>
        <begin position="1"/>
        <end position="31"/>
    </location>
</feature>
<dbReference type="PROSITE" id="PS50263">
    <property type="entry name" value="CN_HYDROLASE"/>
    <property type="match status" value="1"/>
</dbReference>
<keyword evidence="2" id="KW-0732">Signal</keyword>
<dbReference type="InterPro" id="IPR050345">
    <property type="entry name" value="Aliph_Amidase/BUP"/>
</dbReference>
<reference evidence="4 5" key="1">
    <citation type="submission" date="2019-02" db="EMBL/GenBank/DDBJ databases">
        <title>Deep-cultivation of Planctomycetes and their phenomic and genomic characterization uncovers novel biology.</title>
        <authorList>
            <person name="Wiegand S."/>
            <person name="Jogler M."/>
            <person name="Boedeker C."/>
            <person name="Pinto D."/>
            <person name="Vollmers J."/>
            <person name="Rivas-Marin E."/>
            <person name="Kohn T."/>
            <person name="Peeters S.H."/>
            <person name="Heuer A."/>
            <person name="Rast P."/>
            <person name="Oberbeckmann S."/>
            <person name="Bunk B."/>
            <person name="Jeske O."/>
            <person name="Meyerdierks A."/>
            <person name="Storesund J.E."/>
            <person name="Kallscheuer N."/>
            <person name="Luecker S."/>
            <person name="Lage O.M."/>
            <person name="Pohl T."/>
            <person name="Merkel B.J."/>
            <person name="Hornburger P."/>
            <person name="Mueller R.-W."/>
            <person name="Bruemmer F."/>
            <person name="Labrenz M."/>
            <person name="Spormann A.M."/>
            <person name="Op den Camp H."/>
            <person name="Overmann J."/>
            <person name="Amann R."/>
            <person name="Jetten M.S.M."/>
            <person name="Mascher T."/>
            <person name="Medema M.H."/>
            <person name="Devos D.P."/>
            <person name="Kaster A.-K."/>
            <person name="Ovreas L."/>
            <person name="Rohde M."/>
            <person name="Galperin M.Y."/>
            <person name="Jogler C."/>
        </authorList>
    </citation>
    <scope>NUCLEOTIDE SEQUENCE [LARGE SCALE GENOMIC DNA]</scope>
    <source>
        <strain evidence="4 5">ElP</strain>
    </source>
</reference>
<sequence precursor="true">MYDVPPRSRTRCRPALLAGLAAMILGPTATGQDESAPPPGADWRAEAPREEIRPDFAAEPGGGPGDAPRLIISADDREGLDGAWTASFPVEGGTTYRFRASRRVTGVGVPRISAVAMIRWRDDQGRKVPNDRGLVPGFLRQWTDAPAEAEHPVDGPTDEQGWTEVSGTYLAPGGATSALVELRLRWPSPGGKVEWSGVEFEPVGPIEPRKVRLATVHLRPQDGSTPGEKRAQFAPMVAEAARQGADLVVLPETLTYYGTGLSFPEVAEPVPGPSTEYFGRLAKEHDLYIVAGLVERDGHLIHNVAALLGPDGDLVGTYRKVTLPPGESDAGIMPGSEYPVFDTRFGKLGLMICYDGFFPEVARRLAINGAEVIAWPVWGCNPHLAEARAAENHVFVVSSTYEDVSSNWMISAVYDRSGSVLSQATEWGTVAVAEVDLNDPTEWPSLGDFRAKIDRHRPPTEAEQGDAARP</sequence>
<organism evidence="4 5">
    <name type="scientific">Tautonia plasticadhaerens</name>
    <dbReference type="NCBI Taxonomy" id="2527974"/>
    <lineage>
        <taxon>Bacteria</taxon>
        <taxon>Pseudomonadati</taxon>
        <taxon>Planctomycetota</taxon>
        <taxon>Planctomycetia</taxon>
        <taxon>Isosphaerales</taxon>
        <taxon>Isosphaeraceae</taxon>
        <taxon>Tautonia</taxon>
    </lineage>
</organism>
<gene>
    <name evidence="4" type="primary">ramA_1</name>
    <name evidence="4" type="ORF">ElP_05660</name>
</gene>
<dbReference type="SUPFAM" id="SSF56317">
    <property type="entry name" value="Carbon-nitrogen hydrolase"/>
    <property type="match status" value="1"/>
</dbReference>
<dbReference type="CDD" id="cd07197">
    <property type="entry name" value="nitrilase"/>
    <property type="match status" value="1"/>
</dbReference>
<evidence type="ECO:0000256" key="1">
    <source>
        <dbReference type="ARBA" id="ARBA00022801"/>
    </source>
</evidence>
<dbReference type="Pfam" id="PF00795">
    <property type="entry name" value="CN_hydrolase"/>
    <property type="match status" value="1"/>
</dbReference>
<proteinExistence type="predicted"/>
<dbReference type="PANTHER" id="PTHR43674">
    <property type="entry name" value="NITRILASE C965.09-RELATED"/>
    <property type="match status" value="1"/>
</dbReference>
<protein>
    <submittedName>
        <fullName evidence="4">(R)-stereoselective amidase</fullName>
        <ecNumber evidence="4">3.5.1.100</ecNumber>
    </submittedName>
</protein>
<dbReference type="RefSeq" id="WP_197446669.1">
    <property type="nucleotide sequence ID" value="NZ_CP036426.1"/>
</dbReference>
<accession>A0A518GVV7</accession>
<evidence type="ECO:0000313" key="5">
    <source>
        <dbReference type="Proteomes" id="UP000317835"/>
    </source>
</evidence>
<dbReference type="EC" id="3.5.1.100" evidence="4"/>
<dbReference type="GO" id="GO:0016811">
    <property type="term" value="F:hydrolase activity, acting on carbon-nitrogen (but not peptide) bonds, in linear amides"/>
    <property type="evidence" value="ECO:0007669"/>
    <property type="project" value="TreeGrafter"/>
</dbReference>
<feature type="domain" description="CN hydrolase" evidence="3">
    <location>
        <begin position="211"/>
        <end position="437"/>
    </location>
</feature>
<dbReference type="Gene3D" id="3.60.110.10">
    <property type="entry name" value="Carbon-nitrogen hydrolase"/>
    <property type="match status" value="1"/>
</dbReference>
<keyword evidence="1 4" id="KW-0378">Hydrolase</keyword>
<evidence type="ECO:0000259" key="3">
    <source>
        <dbReference type="PROSITE" id="PS50263"/>
    </source>
</evidence>
<name>A0A518GVV7_9BACT</name>
<dbReference type="PANTHER" id="PTHR43674:SF2">
    <property type="entry name" value="BETA-UREIDOPROPIONASE"/>
    <property type="match status" value="1"/>
</dbReference>
<keyword evidence="5" id="KW-1185">Reference proteome</keyword>
<feature type="chain" id="PRO_5021793249" evidence="2">
    <location>
        <begin position="32"/>
        <end position="470"/>
    </location>
</feature>
<dbReference type="Proteomes" id="UP000317835">
    <property type="component" value="Chromosome"/>
</dbReference>
<evidence type="ECO:0000256" key="2">
    <source>
        <dbReference type="SAM" id="SignalP"/>
    </source>
</evidence>
<dbReference type="Gene3D" id="2.60.120.260">
    <property type="entry name" value="Galactose-binding domain-like"/>
    <property type="match status" value="1"/>
</dbReference>
<dbReference type="EMBL" id="CP036426">
    <property type="protein sequence ID" value="QDV32726.1"/>
    <property type="molecule type" value="Genomic_DNA"/>
</dbReference>
<dbReference type="AlphaFoldDB" id="A0A518GVV7"/>
<dbReference type="InterPro" id="IPR036526">
    <property type="entry name" value="C-N_Hydrolase_sf"/>
</dbReference>
<dbReference type="InterPro" id="IPR003010">
    <property type="entry name" value="C-N_Hydrolase"/>
</dbReference>